<sequence>MSEISEVIQYLWQITEGWHLLPPSGKKESLHRYLQVWNFSRLAPAAAFGQTERKNKNMGYSQGLYEREVIIRFSDADSEANLYTASPVWIRKFDKLVAEHPENFREVKKETYQGKVIAKDYTFPKRFLSVRTKDIKRNLTDEQRKEISDQMKTMRAKRKTDSMP</sequence>
<proteinExistence type="predicted"/>
<name>A0A6L8XYD8_9FIRM</name>
<dbReference type="EMBL" id="WWVF01000062">
    <property type="protein sequence ID" value="MZS90997.1"/>
    <property type="molecule type" value="Genomic_DNA"/>
</dbReference>
<dbReference type="AlphaFoldDB" id="A0A6L8XYD8"/>
<evidence type="ECO:0000313" key="3">
    <source>
        <dbReference type="Proteomes" id="UP000477156"/>
    </source>
</evidence>
<comment type="caution">
    <text evidence="2">The sequence shown here is derived from an EMBL/GenBank/DDBJ whole genome shotgun (WGS) entry which is preliminary data.</text>
</comment>
<gene>
    <name evidence="2" type="ORF">GT712_18620</name>
</gene>
<protein>
    <submittedName>
        <fullName evidence="2">Uncharacterized protein</fullName>
    </submittedName>
</protein>
<reference evidence="2 3" key="1">
    <citation type="journal article" date="2019" name="Nat. Med.">
        <title>A library of human gut bacterial isolates paired with longitudinal multiomics data enables mechanistic microbiome research.</title>
        <authorList>
            <person name="Poyet M."/>
            <person name="Groussin M."/>
            <person name="Gibbons S.M."/>
            <person name="Avila-Pacheco J."/>
            <person name="Jiang X."/>
            <person name="Kearney S.M."/>
            <person name="Perrotta A.R."/>
            <person name="Berdy B."/>
            <person name="Zhao S."/>
            <person name="Lieberman T.D."/>
            <person name="Swanson P.K."/>
            <person name="Smith M."/>
            <person name="Roesemann S."/>
            <person name="Alexander J.E."/>
            <person name="Rich S.A."/>
            <person name="Livny J."/>
            <person name="Vlamakis H."/>
            <person name="Clish C."/>
            <person name="Bullock K."/>
            <person name="Deik A."/>
            <person name="Scott J."/>
            <person name="Pierce K.A."/>
            <person name="Xavier R.J."/>
            <person name="Alm E.J."/>
        </authorList>
    </citation>
    <scope>NUCLEOTIDE SEQUENCE [LARGE SCALE GENOMIC DNA]</scope>
    <source>
        <strain evidence="2 3">BIOML-A12</strain>
    </source>
</reference>
<dbReference type="Proteomes" id="UP000477156">
    <property type="component" value="Unassembled WGS sequence"/>
</dbReference>
<organism evidence="2 3">
    <name type="scientific">Blautia wexlerae</name>
    <dbReference type="NCBI Taxonomy" id="418240"/>
    <lineage>
        <taxon>Bacteria</taxon>
        <taxon>Bacillati</taxon>
        <taxon>Bacillota</taxon>
        <taxon>Clostridia</taxon>
        <taxon>Lachnospirales</taxon>
        <taxon>Lachnospiraceae</taxon>
        <taxon>Blautia</taxon>
    </lineage>
</organism>
<evidence type="ECO:0000313" key="2">
    <source>
        <dbReference type="EMBL" id="MZS90997.1"/>
    </source>
</evidence>
<feature type="region of interest" description="Disordered" evidence="1">
    <location>
        <begin position="143"/>
        <end position="164"/>
    </location>
</feature>
<evidence type="ECO:0000256" key="1">
    <source>
        <dbReference type="SAM" id="MobiDB-lite"/>
    </source>
</evidence>
<accession>A0A6L8XYD8</accession>
<dbReference type="RefSeq" id="WP_161276695.1">
    <property type="nucleotide sequence ID" value="NZ_JBCOSO010000067.1"/>
</dbReference>